<dbReference type="PROSITE" id="PS51843">
    <property type="entry name" value="NR_LBD"/>
    <property type="match status" value="1"/>
</dbReference>
<dbReference type="InterPro" id="IPR013088">
    <property type="entry name" value="Znf_NHR/GATA"/>
</dbReference>
<dbReference type="InterPro" id="IPR001628">
    <property type="entry name" value="Znf_hrmn_rcpt"/>
</dbReference>
<reference evidence="11" key="1">
    <citation type="submission" date="2023-10" db="EMBL/GenBank/DDBJ databases">
        <title>Genome assembly of Pristionchus species.</title>
        <authorList>
            <person name="Yoshida K."/>
            <person name="Sommer R.J."/>
        </authorList>
    </citation>
    <scope>NUCLEOTIDE SEQUENCE</scope>
    <source>
        <strain evidence="11">RS0144</strain>
    </source>
</reference>
<dbReference type="GO" id="GO:0008270">
    <property type="term" value="F:zinc ion binding"/>
    <property type="evidence" value="ECO:0007669"/>
    <property type="project" value="UniProtKB-KW"/>
</dbReference>
<evidence type="ECO:0000256" key="8">
    <source>
        <dbReference type="ARBA" id="ARBA00023242"/>
    </source>
</evidence>
<evidence type="ECO:0000256" key="2">
    <source>
        <dbReference type="ARBA" id="ARBA00022771"/>
    </source>
</evidence>
<dbReference type="PANTHER" id="PTHR46011:SF6">
    <property type="entry name" value="HIGH ZINC ACTIVATED NUCLEAR RECEPTOR PROTEIN"/>
    <property type="match status" value="1"/>
</dbReference>
<feature type="domain" description="Nuclear receptor" evidence="9">
    <location>
        <begin position="19"/>
        <end position="92"/>
    </location>
</feature>
<dbReference type="GO" id="GO:0043565">
    <property type="term" value="F:sequence-specific DNA binding"/>
    <property type="evidence" value="ECO:0007669"/>
    <property type="project" value="InterPro"/>
</dbReference>
<evidence type="ECO:0000313" key="11">
    <source>
        <dbReference type="EMBL" id="GMS92026.1"/>
    </source>
</evidence>
<evidence type="ECO:0000313" key="12">
    <source>
        <dbReference type="Proteomes" id="UP001432027"/>
    </source>
</evidence>
<keyword evidence="2" id="KW-0863">Zinc-finger</keyword>
<dbReference type="GO" id="GO:0005634">
    <property type="term" value="C:nucleus"/>
    <property type="evidence" value="ECO:0007669"/>
    <property type="project" value="TreeGrafter"/>
</dbReference>
<evidence type="ECO:0000256" key="7">
    <source>
        <dbReference type="ARBA" id="ARBA00023170"/>
    </source>
</evidence>
<evidence type="ECO:0000259" key="9">
    <source>
        <dbReference type="PROSITE" id="PS51030"/>
    </source>
</evidence>
<keyword evidence="12" id="KW-1185">Reference proteome</keyword>
<dbReference type="Pfam" id="PF00105">
    <property type="entry name" value="zf-C4"/>
    <property type="match status" value="1"/>
</dbReference>
<organism evidence="11 12">
    <name type="scientific">Pristionchus entomophagus</name>
    <dbReference type="NCBI Taxonomy" id="358040"/>
    <lineage>
        <taxon>Eukaryota</taxon>
        <taxon>Metazoa</taxon>
        <taxon>Ecdysozoa</taxon>
        <taxon>Nematoda</taxon>
        <taxon>Chromadorea</taxon>
        <taxon>Rhabditida</taxon>
        <taxon>Rhabditina</taxon>
        <taxon>Diplogasteromorpha</taxon>
        <taxon>Diplogasteroidea</taxon>
        <taxon>Neodiplogasteridae</taxon>
        <taxon>Pristionchus</taxon>
    </lineage>
</organism>
<name>A0AAV5T8Z1_9BILA</name>
<dbReference type="Pfam" id="PF00104">
    <property type="entry name" value="Hormone_recep"/>
    <property type="match status" value="1"/>
</dbReference>
<dbReference type="AlphaFoldDB" id="A0AAV5T8Z1"/>
<keyword evidence="5" id="KW-0238">DNA-binding</keyword>
<evidence type="ECO:0000259" key="10">
    <source>
        <dbReference type="PROSITE" id="PS51843"/>
    </source>
</evidence>
<comment type="caution">
    <text evidence="11">The sequence shown here is derived from an EMBL/GenBank/DDBJ whole genome shotgun (WGS) entry which is preliminary data.</text>
</comment>
<sequence length="380" mass="44075">IDICRLASMPVKGATRQTDRDCLVCGETTRIAHLGIDLCRACAVFYRRARGGNDFVCRSITGQCASGKSLNCKRCRYDQIVTLLERSGSLHKIRDLDGDSPIEDPLTSPVRSARSLLDRVKTYYNTMSLHRLTSELNARREPPHPLEISLEKGPFFSADFAAITSSVRILMTAALEFGNNTFPEFAALADSEKWELAMNFFYRFRMFESFYRTTKTFANDPNKLFVSYATYFTIPFDENFFETAPKGADIPGVLAYMRRGDQEQKMKETRDLFARLNMADEEFLSVAVLMFWSTSGLSVSDQITMHGERYREEILKELHAFYREEMRIDDYAIRLGELMMMMEVFERTKEIKEHFEMLRLYNIMTDDNFIYRLQKDLTIK</sequence>
<evidence type="ECO:0000256" key="6">
    <source>
        <dbReference type="ARBA" id="ARBA00023163"/>
    </source>
</evidence>
<accession>A0AAV5T8Z1</accession>
<proteinExistence type="predicted"/>
<evidence type="ECO:0000256" key="4">
    <source>
        <dbReference type="ARBA" id="ARBA00023015"/>
    </source>
</evidence>
<keyword evidence="3" id="KW-0862">Zinc</keyword>
<dbReference type="PROSITE" id="PS51030">
    <property type="entry name" value="NUCLEAR_REC_DBD_2"/>
    <property type="match status" value="1"/>
</dbReference>
<dbReference type="Gene3D" id="1.10.565.10">
    <property type="entry name" value="Retinoid X Receptor"/>
    <property type="match status" value="1"/>
</dbReference>
<dbReference type="EMBL" id="BTSX01000004">
    <property type="protein sequence ID" value="GMS92026.1"/>
    <property type="molecule type" value="Genomic_DNA"/>
</dbReference>
<keyword evidence="4" id="KW-0805">Transcription regulation</keyword>
<dbReference type="Gene3D" id="3.30.50.10">
    <property type="entry name" value="Erythroid Transcription Factor GATA-1, subunit A"/>
    <property type="match status" value="1"/>
</dbReference>
<dbReference type="SUPFAM" id="SSF57716">
    <property type="entry name" value="Glucocorticoid receptor-like (DNA-binding domain)"/>
    <property type="match status" value="1"/>
</dbReference>
<keyword evidence="8" id="KW-0539">Nucleus</keyword>
<dbReference type="GO" id="GO:0003700">
    <property type="term" value="F:DNA-binding transcription factor activity"/>
    <property type="evidence" value="ECO:0007669"/>
    <property type="project" value="InterPro"/>
</dbReference>
<protein>
    <recommendedName>
        <fullName evidence="13">Nuclear receptor</fullName>
    </recommendedName>
</protein>
<dbReference type="SUPFAM" id="SSF48508">
    <property type="entry name" value="Nuclear receptor ligand-binding domain"/>
    <property type="match status" value="1"/>
</dbReference>
<gene>
    <name evidence="11" type="ORF">PENTCL1PPCAC_14201</name>
</gene>
<evidence type="ECO:0000256" key="1">
    <source>
        <dbReference type="ARBA" id="ARBA00022723"/>
    </source>
</evidence>
<evidence type="ECO:0000256" key="5">
    <source>
        <dbReference type="ARBA" id="ARBA00023125"/>
    </source>
</evidence>
<dbReference type="InterPro" id="IPR000536">
    <property type="entry name" value="Nucl_hrmn_rcpt_lig-bd"/>
</dbReference>
<feature type="non-terminal residue" evidence="11">
    <location>
        <position position="1"/>
    </location>
</feature>
<dbReference type="InterPro" id="IPR035500">
    <property type="entry name" value="NHR-like_dom_sf"/>
</dbReference>
<keyword evidence="1" id="KW-0479">Metal-binding</keyword>
<keyword evidence="6" id="KW-0804">Transcription</keyword>
<dbReference type="SMART" id="SM00399">
    <property type="entry name" value="ZnF_C4"/>
    <property type="match status" value="1"/>
</dbReference>
<keyword evidence="7" id="KW-0675">Receptor</keyword>
<feature type="domain" description="NR LBD" evidence="10">
    <location>
        <begin position="128"/>
        <end position="380"/>
    </location>
</feature>
<dbReference type="PANTHER" id="PTHR46011">
    <property type="entry name" value="NUCLEAR HORMONE RECEPTOR FAMILY MEMBER NHR-86-RELATED"/>
    <property type="match status" value="1"/>
</dbReference>
<evidence type="ECO:0000256" key="3">
    <source>
        <dbReference type="ARBA" id="ARBA00022833"/>
    </source>
</evidence>
<dbReference type="SMART" id="SM00430">
    <property type="entry name" value="HOLI"/>
    <property type="match status" value="1"/>
</dbReference>
<evidence type="ECO:0008006" key="13">
    <source>
        <dbReference type="Google" id="ProtNLM"/>
    </source>
</evidence>
<dbReference type="Proteomes" id="UP001432027">
    <property type="component" value="Unassembled WGS sequence"/>
</dbReference>